<feature type="transmembrane region" description="Helical" evidence="1">
    <location>
        <begin position="138"/>
        <end position="157"/>
    </location>
</feature>
<name>A0A2T4J428_FUSBL</name>
<feature type="transmembrane region" description="Helical" evidence="1">
    <location>
        <begin position="373"/>
        <end position="393"/>
    </location>
</feature>
<proteinExistence type="predicted"/>
<keyword evidence="1" id="KW-0472">Membrane</keyword>
<dbReference type="SUPFAM" id="SSF103473">
    <property type="entry name" value="MFS general substrate transporter"/>
    <property type="match status" value="1"/>
</dbReference>
<feature type="transmembrane region" description="Helical" evidence="1">
    <location>
        <begin position="284"/>
        <end position="302"/>
    </location>
</feature>
<feature type="transmembrane region" description="Helical" evidence="1">
    <location>
        <begin position="49"/>
        <end position="67"/>
    </location>
</feature>
<feature type="transmembrane region" description="Helical" evidence="1">
    <location>
        <begin position="12"/>
        <end position="29"/>
    </location>
</feature>
<dbReference type="InterPro" id="IPR036259">
    <property type="entry name" value="MFS_trans_sf"/>
</dbReference>
<evidence type="ECO:0000313" key="2">
    <source>
        <dbReference type="EMBL" id="PTE12659.1"/>
    </source>
</evidence>
<feature type="transmembrane region" description="Helical" evidence="1">
    <location>
        <begin position="342"/>
        <end position="367"/>
    </location>
</feature>
<accession>A0A2T4J428</accession>
<dbReference type="AlphaFoldDB" id="A0A2T4J428"/>
<dbReference type="Proteomes" id="UP000241362">
    <property type="component" value="Unassembled WGS sequence"/>
</dbReference>
<keyword evidence="1" id="KW-0812">Transmembrane</keyword>
<feature type="transmembrane region" description="Helical" evidence="1">
    <location>
        <begin position="218"/>
        <end position="244"/>
    </location>
</feature>
<dbReference type="Gene3D" id="1.20.1250.20">
    <property type="entry name" value="MFS general substrate transporter like domains"/>
    <property type="match status" value="1"/>
</dbReference>
<keyword evidence="3" id="KW-1185">Reference proteome</keyword>
<dbReference type="EMBL" id="PZKE01000036">
    <property type="protein sequence ID" value="PTE12659.1"/>
    <property type="molecule type" value="Genomic_DNA"/>
</dbReference>
<dbReference type="RefSeq" id="WP_107674859.1">
    <property type="nucleotide sequence ID" value="NZ_PZKE01000036.1"/>
</dbReference>
<feature type="transmembrane region" description="Helical" evidence="1">
    <location>
        <begin position="105"/>
        <end position="126"/>
    </location>
</feature>
<evidence type="ECO:0000313" key="3">
    <source>
        <dbReference type="Proteomes" id="UP000241362"/>
    </source>
</evidence>
<sequence length="396" mass="39869">MTPEADSGDAAAVWLLALGQTLLYAGSYYSFPALLPALEADLGWTKATFAAGPTLGFLIMAGLTLWSGRLVDRGFGGELLIWAPLMVAGGVLLLGLVRSPLGWNLGWAIIGVAQAACLYETCFAFLTRRLGGDARAAITRVTLVAGFAGTLAFPLGHVLGQAFGGQGGMLVFAAMIAGMVVPMNVIAVVRLRRKARVAGLARPADAPGALRRALAKPAFWAISGAVALIWLNHGILLTYVLVLFQDRGAGPALAATAAACVGPAQVAGRLALLMAGARISTATATLASLASVVVAGGLLWAAGAAMPLIFAFAVLQGAGAGLLSILRPVLVAETLGRDGFGAISGAVAIAPILASAAAPSVGAALLAMGGTPAVYAATWLMALAGLATAALLLRRV</sequence>
<keyword evidence="1" id="KW-1133">Transmembrane helix</keyword>
<feature type="transmembrane region" description="Helical" evidence="1">
    <location>
        <begin position="308"/>
        <end position="330"/>
    </location>
</feature>
<evidence type="ECO:0000256" key="1">
    <source>
        <dbReference type="SAM" id="Phobius"/>
    </source>
</evidence>
<protein>
    <submittedName>
        <fullName evidence="2">MFS transporter</fullName>
    </submittedName>
</protein>
<organism evidence="2 3">
    <name type="scientific">Fuscovulum blasticum DSM 2131</name>
    <dbReference type="NCBI Taxonomy" id="1188250"/>
    <lineage>
        <taxon>Bacteria</taxon>
        <taxon>Pseudomonadati</taxon>
        <taxon>Pseudomonadota</taxon>
        <taxon>Alphaproteobacteria</taxon>
        <taxon>Rhodobacterales</taxon>
        <taxon>Paracoccaceae</taxon>
        <taxon>Pseudogemmobacter</taxon>
    </lineage>
</organism>
<feature type="transmembrane region" description="Helical" evidence="1">
    <location>
        <begin position="250"/>
        <end position="272"/>
    </location>
</feature>
<reference evidence="2 3" key="1">
    <citation type="submission" date="2018-03" db="EMBL/GenBank/DDBJ databases">
        <title>Rhodobacter blasticus.</title>
        <authorList>
            <person name="Meyer T.E."/>
            <person name="Miller S."/>
            <person name="Lodha T."/>
            <person name="Gandham S."/>
            <person name="Chintalapati S."/>
            <person name="Chintalapati V.R."/>
        </authorList>
    </citation>
    <scope>NUCLEOTIDE SEQUENCE [LARGE SCALE GENOMIC DNA]</scope>
    <source>
        <strain evidence="2 3">DSM 2131</strain>
    </source>
</reference>
<feature type="transmembrane region" description="Helical" evidence="1">
    <location>
        <begin position="169"/>
        <end position="189"/>
    </location>
</feature>
<feature type="transmembrane region" description="Helical" evidence="1">
    <location>
        <begin position="79"/>
        <end position="99"/>
    </location>
</feature>
<comment type="caution">
    <text evidence="2">The sequence shown here is derived from an EMBL/GenBank/DDBJ whole genome shotgun (WGS) entry which is preliminary data.</text>
</comment>
<gene>
    <name evidence="2" type="ORF">C5F44_17265</name>
</gene>